<dbReference type="Proteomes" id="UP000663856">
    <property type="component" value="Unassembled WGS sequence"/>
</dbReference>
<keyword evidence="4" id="KW-0206">Cytoskeleton</keyword>
<evidence type="ECO:0000256" key="3">
    <source>
        <dbReference type="PROSITE-ProRule" id="PRU00339"/>
    </source>
</evidence>
<evidence type="ECO:0000256" key="4">
    <source>
        <dbReference type="RuleBase" id="RU367020"/>
    </source>
</evidence>
<dbReference type="InterPro" id="IPR019734">
    <property type="entry name" value="TPR_rpt"/>
</dbReference>
<sequence length="213" mass="24487">MTHTGRSAGPVRSRKNLAGCISAIGWYRLGKRMYKIGHFNHAEELYNELFNGVPNDNDRAHIYHMLRILKLEQGEYKQVALFYEKSLEVKRKTLPQDHSSLATTCSNIDGLYGTMCDYSKALEYYNKAHKIQETVLPPNHSDLAFCYNNIALLYKDMGDYSKALEFCTKSFKIREITLPSDHPLLATSYNNIGKVYDSMGDYSKALEFYKKLL</sequence>
<dbReference type="GO" id="GO:0005874">
    <property type="term" value="C:microtubule"/>
    <property type="evidence" value="ECO:0007669"/>
    <property type="project" value="UniProtKB-UniRule"/>
</dbReference>
<evidence type="ECO:0000256" key="2">
    <source>
        <dbReference type="ARBA" id="ARBA00022803"/>
    </source>
</evidence>
<dbReference type="AlphaFoldDB" id="A0A816U2G7"/>
<proteinExistence type="inferred from homology"/>
<evidence type="ECO:0000313" key="5">
    <source>
        <dbReference type="EMBL" id="CAF2105533.1"/>
    </source>
</evidence>
<reference evidence="5" key="1">
    <citation type="submission" date="2021-02" db="EMBL/GenBank/DDBJ databases">
        <authorList>
            <person name="Nowell W R."/>
        </authorList>
    </citation>
    <scope>NUCLEOTIDE SEQUENCE</scope>
</reference>
<organism evidence="5 6">
    <name type="scientific">Rotaria magnacalcarata</name>
    <dbReference type="NCBI Taxonomy" id="392030"/>
    <lineage>
        <taxon>Eukaryota</taxon>
        <taxon>Metazoa</taxon>
        <taxon>Spiralia</taxon>
        <taxon>Gnathifera</taxon>
        <taxon>Rotifera</taxon>
        <taxon>Eurotatoria</taxon>
        <taxon>Bdelloidea</taxon>
        <taxon>Philodinida</taxon>
        <taxon>Philodinidae</taxon>
        <taxon>Rotaria</taxon>
    </lineage>
</organism>
<dbReference type="SUPFAM" id="SSF48452">
    <property type="entry name" value="TPR-like"/>
    <property type="match status" value="1"/>
</dbReference>
<comment type="subunit">
    <text evidence="4">Oligomeric complex composed of two heavy chains and two light chains.</text>
</comment>
<evidence type="ECO:0000256" key="1">
    <source>
        <dbReference type="ARBA" id="ARBA00022737"/>
    </source>
</evidence>
<dbReference type="PRINTS" id="PR00381">
    <property type="entry name" value="KINESINLIGHT"/>
</dbReference>
<name>A0A816U2G7_9BILA</name>
<keyword evidence="1" id="KW-0677">Repeat</keyword>
<protein>
    <recommendedName>
        <fullName evidence="4">Kinesin light chain</fullName>
    </recommendedName>
</protein>
<dbReference type="EMBL" id="CAJNRF010008868">
    <property type="protein sequence ID" value="CAF2105533.1"/>
    <property type="molecule type" value="Genomic_DNA"/>
</dbReference>
<comment type="subcellular location">
    <subcellularLocation>
        <location evidence="4">Cytoplasm</location>
        <location evidence="4">Cytoskeleton</location>
    </subcellularLocation>
</comment>
<dbReference type="PROSITE" id="PS50293">
    <property type="entry name" value="TPR_REGION"/>
    <property type="match status" value="1"/>
</dbReference>
<dbReference type="PANTHER" id="PTHR45641">
    <property type="entry name" value="TETRATRICOPEPTIDE REPEAT PROTEIN (AFU_ORTHOLOGUE AFUA_6G03870)"/>
    <property type="match status" value="1"/>
</dbReference>
<dbReference type="GO" id="GO:0005871">
    <property type="term" value="C:kinesin complex"/>
    <property type="evidence" value="ECO:0007669"/>
    <property type="project" value="UniProtKB-UniRule"/>
</dbReference>
<dbReference type="Pfam" id="PF13424">
    <property type="entry name" value="TPR_12"/>
    <property type="match status" value="1"/>
</dbReference>
<dbReference type="InterPro" id="IPR011990">
    <property type="entry name" value="TPR-like_helical_dom_sf"/>
</dbReference>
<comment type="function">
    <text evidence="4">Kinesin is a microtubule-associated force-producing protein that play a role in organelle transport.</text>
</comment>
<accession>A0A816U2G7</accession>
<comment type="caution">
    <text evidence="5">The sequence shown here is derived from an EMBL/GenBank/DDBJ whole genome shotgun (WGS) entry which is preliminary data.</text>
</comment>
<feature type="repeat" description="TPR" evidence="3">
    <location>
        <begin position="23"/>
        <end position="56"/>
    </location>
</feature>
<dbReference type="Gene3D" id="1.25.40.10">
    <property type="entry name" value="Tetratricopeptide repeat domain"/>
    <property type="match status" value="1"/>
</dbReference>
<keyword evidence="2 3" id="KW-0802">TPR repeat</keyword>
<keyword evidence="4" id="KW-0963">Cytoplasm</keyword>
<evidence type="ECO:0000313" key="6">
    <source>
        <dbReference type="Proteomes" id="UP000663856"/>
    </source>
</evidence>
<dbReference type="PANTHER" id="PTHR45641:SF1">
    <property type="entry name" value="AAA+ ATPASE DOMAIN-CONTAINING PROTEIN"/>
    <property type="match status" value="1"/>
</dbReference>
<feature type="repeat" description="TPR" evidence="3">
    <location>
        <begin position="186"/>
        <end position="213"/>
    </location>
</feature>
<keyword evidence="4" id="KW-0505">Motor protein</keyword>
<keyword evidence="4" id="KW-0493">Microtubule</keyword>
<gene>
    <name evidence="5" type="ORF">WKI299_LOCUS21278</name>
</gene>
<dbReference type="PROSITE" id="PS50005">
    <property type="entry name" value="TPR"/>
    <property type="match status" value="2"/>
</dbReference>
<dbReference type="SMART" id="SM00028">
    <property type="entry name" value="TPR"/>
    <property type="match status" value="5"/>
</dbReference>
<comment type="similarity">
    <text evidence="4">Belongs to the kinesin light chain family.</text>
</comment>